<evidence type="ECO:0000256" key="1">
    <source>
        <dbReference type="SAM" id="SignalP"/>
    </source>
</evidence>
<evidence type="ECO:0000313" key="3">
    <source>
        <dbReference type="Proteomes" id="UP001455384"/>
    </source>
</evidence>
<keyword evidence="3" id="KW-1185">Reference proteome</keyword>
<feature type="chain" id="PRO_5047275414" evidence="1">
    <location>
        <begin position="23"/>
        <end position="145"/>
    </location>
</feature>
<accession>A0ABZ3CM76</accession>
<protein>
    <submittedName>
        <fullName evidence="2">Uncharacterized protein</fullName>
    </submittedName>
</protein>
<feature type="signal peptide" evidence="1">
    <location>
        <begin position="1"/>
        <end position="22"/>
    </location>
</feature>
<keyword evidence="1" id="KW-0732">Signal</keyword>
<evidence type="ECO:0000313" key="2">
    <source>
        <dbReference type="EMBL" id="WZX30776.1"/>
    </source>
</evidence>
<gene>
    <name evidence="2" type="ORF">RQP18_06165</name>
</gene>
<organism evidence="2 3">
    <name type="scientific">Salinicoccus bachuensis</name>
    <dbReference type="NCBI Taxonomy" id="3136731"/>
    <lineage>
        <taxon>Bacteria</taxon>
        <taxon>Bacillati</taxon>
        <taxon>Bacillota</taxon>
        <taxon>Bacilli</taxon>
        <taxon>Bacillales</taxon>
        <taxon>Staphylococcaceae</taxon>
        <taxon>Salinicoccus</taxon>
    </lineage>
</organism>
<dbReference type="Proteomes" id="UP001455384">
    <property type="component" value="Chromosome"/>
</dbReference>
<reference evidence="3" key="1">
    <citation type="submission" date="2023-10" db="EMBL/GenBank/DDBJ databases">
        <title>Genome analysis and identification of Salinococcus sp. Bachu38 nov., a PGPR from the rhizosphere of Tamarix.</title>
        <authorList>
            <person name="Liang Z."/>
            <person name="Zhang X."/>
            <person name="Jia J."/>
            <person name="Chen X."/>
            <person name="Wang Y."/>
            <person name="Wang Q."/>
            <person name="Wang R."/>
        </authorList>
    </citation>
    <scope>NUCLEOTIDE SEQUENCE [LARGE SCALE GENOMIC DNA]</scope>
    <source>
        <strain evidence="3">Bachu38</strain>
    </source>
</reference>
<name>A0ABZ3CM76_9STAP</name>
<proteinExistence type="predicted"/>
<dbReference type="RefSeq" id="WP_342389283.1">
    <property type="nucleotide sequence ID" value="NZ_CP138333.2"/>
</dbReference>
<sequence length="145" mass="16205">MKKILSSLFLLTIMLIAGCSNDDELSGRTFDLAYPPGPVSEGDGMEDHNVFMTLSFDDGKVVREDGNEVEGQYDLDAETLSILFEHDEETLNVEFDEFNGSDRTFSAYNAIVSNATLDKSEGELSYLMTLGNEFSMQFPVEFIEK</sequence>
<dbReference type="PROSITE" id="PS51257">
    <property type="entry name" value="PROKAR_LIPOPROTEIN"/>
    <property type="match status" value="1"/>
</dbReference>
<dbReference type="EMBL" id="CP138333">
    <property type="protein sequence ID" value="WZX30776.1"/>
    <property type="molecule type" value="Genomic_DNA"/>
</dbReference>